<dbReference type="SUPFAM" id="SSF50978">
    <property type="entry name" value="WD40 repeat-like"/>
    <property type="match status" value="1"/>
</dbReference>
<name>A0A9N8WLC4_9GLOM</name>
<feature type="compositionally biased region" description="Low complexity" evidence="2">
    <location>
        <begin position="423"/>
        <end position="432"/>
    </location>
</feature>
<dbReference type="InterPro" id="IPR036322">
    <property type="entry name" value="WD40_repeat_dom_sf"/>
</dbReference>
<evidence type="ECO:0000256" key="2">
    <source>
        <dbReference type="SAM" id="MobiDB-lite"/>
    </source>
</evidence>
<evidence type="ECO:0000313" key="3">
    <source>
        <dbReference type="EMBL" id="CAG8488733.1"/>
    </source>
</evidence>
<dbReference type="InterPro" id="IPR016024">
    <property type="entry name" value="ARM-type_fold"/>
</dbReference>
<organism evidence="3 4">
    <name type="scientific">Ambispora leptoticha</name>
    <dbReference type="NCBI Taxonomy" id="144679"/>
    <lineage>
        <taxon>Eukaryota</taxon>
        <taxon>Fungi</taxon>
        <taxon>Fungi incertae sedis</taxon>
        <taxon>Mucoromycota</taxon>
        <taxon>Glomeromycotina</taxon>
        <taxon>Glomeromycetes</taxon>
        <taxon>Archaeosporales</taxon>
        <taxon>Ambisporaceae</taxon>
        <taxon>Ambispora</taxon>
    </lineage>
</organism>
<dbReference type="PROSITE" id="PS50294">
    <property type="entry name" value="WD_REPEATS_REGION"/>
    <property type="match status" value="1"/>
</dbReference>
<gene>
    <name evidence="3" type="ORF">ALEPTO_LOCUS2868</name>
</gene>
<dbReference type="EMBL" id="CAJVPS010000475">
    <property type="protein sequence ID" value="CAG8488733.1"/>
    <property type="molecule type" value="Genomic_DNA"/>
</dbReference>
<feature type="region of interest" description="Disordered" evidence="2">
    <location>
        <begin position="416"/>
        <end position="514"/>
    </location>
</feature>
<dbReference type="AlphaFoldDB" id="A0A9N8WLC4"/>
<dbReference type="PANTHER" id="PTHR46866:SF1">
    <property type="entry name" value="GH12955P"/>
    <property type="match status" value="1"/>
</dbReference>
<protein>
    <submittedName>
        <fullName evidence="3">9487_t:CDS:1</fullName>
    </submittedName>
</protein>
<dbReference type="Pfam" id="PF00400">
    <property type="entry name" value="WD40"/>
    <property type="match status" value="2"/>
</dbReference>
<evidence type="ECO:0000313" key="4">
    <source>
        <dbReference type="Proteomes" id="UP000789508"/>
    </source>
</evidence>
<reference evidence="3" key="1">
    <citation type="submission" date="2021-06" db="EMBL/GenBank/DDBJ databases">
        <authorList>
            <person name="Kallberg Y."/>
            <person name="Tangrot J."/>
            <person name="Rosling A."/>
        </authorList>
    </citation>
    <scope>NUCLEOTIDE SEQUENCE</scope>
    <source>
        <strain evidence="3">FL130A</strain>
    </source>
</reference>
<dbReference type="Proteomes" id="UP000789508">
    <property type="component" value="Unassembled WGS sequence"/>
</dbReference>
<dbReference type="SMART" id="SM00320">
    <property type="entry name" value="WD40"/>
    <property type="match status" value="3"/>
</dbReference>
<dbReference type="InterPro" id="IPR001680">
    <property type="entry name" value="WD40_rpt"/>
</dbReference>
<proteinExistence type="predicted"/>
<dbReference type="InterPro" id="IPR015943">
    <property type="entry name" value="WD40/YVTN_repeat-like_dom_sf"/>
</dbReference>
<feature type="compositionally biased region" description="Basic and acidic residues" evidence="2">
    <location>
        <begin position="477"/>
        <end position="490"/>
    </location>
</feature>
<dbReference type="Gene3D" id="2.130.10.10">
    <property type="entry name" value="YVTN repeat-like/Quinoprotein amine dehydrogenase"/>
    <property type="match status" value="1"/>
</dbReference>
<comment type="caution">
    <text evidence="3">The sequence shown here is derived from an EMBL/GenBank/DDBJ whole genome shotgun (WGS) entry which is preliminary data.</text>
</comment>
<dbReference type="PROSITE" id="PS50082">
    <property type="entry name" value="WD_REPEATS_2"/>
    <property type="match status" value="1"/>
</dbReference>
<feature type="compositionally biased region" description="Low complexity" evidence="2">
    <location>
        <begin position="499"/>
        <end position="514"/>
    </location>
</feature>
<accession>A0A9N8WLC4</accession>
<dbReference type="PANTHER" id="PTHR46866">
    <property type="entry name" value="GH12955P"/>
    <property type="match status" value="1"/>
</dbReference>
<keyword evidence="1" id="KW-0853">WD repeat</keyword>
<dbReference type="SUPFAM" id="SSF48371">
    <property type="entry name" value="ARM repeat"/>
    <property type="match status" value="1"/>
</dbReference>
<sequence>MIRNWKDRLKLVDASLDKLCNLNDEAFNMILPSLVLLFSHEPIRIQALRLFPKLGQRLGEEETKNHLLKPIVSLFESSRPSIPKILFESYIIEQFLRRFGITNFLQQLFPLYLEALTIDERIRATISPQEVEGVAKYMPDYTFSPKSNFDIGIGYIPSVTQLANSAFVDICFLIGPILTSKYIMKQVYKLLLKEYSSLHSLIESISVIGKQFGETFTYLQYTQAITVIQMNNSPPNTRNTIIISNHLALLEKLTPQLSSSKIFTEFESGFADALNKILEWNETGVLKSSASVTRQNIKNKLSMHLKTMHYLFHVSNNVGKEDWERYVAPILQKYFASFGMSPENPSHNNEINDMSVLEEERDRQMVFAYSQFCIIVGQETMRRIIPISDAIESIMYDQFNSNDTLPLRETSPLSIEFQTNGRSPDNSLSPPSSGGGNFSSKDGLNGDETTKISSKKISKESNSGSHVHRARSLFMKESGRKSPESIDGKHNPKSMSIGSVANMSPSLSSSSNSEKNWTRYLSTNSEEMSNSLQFTFNDLKLRTYLGHTSAIRGIGINENSRIIASGSRDRTVKIWSLDIHHGIENSANLPYSECLMTYSGHRKTGVGDVYFVGGGGNLGLYDIVASCDGLIHLWVPESGQTLHQFSNNRTQFLSIRPIFRSRYLLGGLSDNTLTFLDTVNHVSLHTWKCSTGFAGTIRAISVNTSETLIAVGFTSGIISLIDTRTGMMIGSWKAGDTDIIHVSNLVTKNRSPCVVY</sequence>
<keyword evidence="4" id="KW-1185">Reference proteome</keyword>
<dbReference type="OrthoDB" id="26681at2759"/>
<evidence type="ECO:0000256" key="1">
    <source>
        <dbReference type="PROSITE-ProRule" id="PRU00221"/>
    </source>
</evidence>
<feature type="repeat" description="WD" evidence="1">
    <location>
        <begin position="544"/>
        <end position="578"/>
    </location>
</feature>